<dbReference type="CDD" id="cd06259">
    <property type="entry name" value="YdcF-like"/>
    <property type="match status" value="1"/>
</dbReference>
<feature type="transmembrane region" description="Helical" evidence="1">
    <location>
        <begin position="30"/>
        <end position="52"/>
    </location>
</feature>
<dbReference type="GO" id="GO:0043164">
    <property type="term" value="P:Gram-negative-bacterium-type cell wall biogenesis"/>
    <property type="evidence" value="ECO:0007669"/>
    <property type="project" value="TreeGrafter"/>
</dbReference>
<accession>A0AAX3UCS2</accession>
<feature type="transmembrane region" description="Helical" evidence="1">
    <location>
        <begin position="325"/>
        <end position="342"/>
    </location>
</feature>
<feature type="transmembrane region" description="Helical" evidence="1">
    <location>
        <begin position="6"/>
        <end position="23"/>
    </location>
</feature>
<reference evidence="4" key="2">
    <citation type="journal article" date="2022" name="Food Funct.">
        <title>Lactobacillus kefiranofaciens ZW18 from Kefir enhances the anti-tumor effect of anti-programmed cell death 1 (PD-1) immunotherapy by modulating the gut microbiota.</title>
        <authorList>
            <person name="Zhao J."/>
            <person name="Wang Y."/>
            <person name="Wang J."/>
            <person name="Lv M."/>
            <person name="Zhou C."/>
            <person name="Jia L."/>
            <person name="Geng W."/>
        </authorList>
    </citation>
    <scope>NUCLEOTIDE SEQUENCE</scope>
    <source>
        <strain evidence="4">ZW18</strain>
    </source>
</reference>
<dbReference type="InterPro" id="IPR003848">
    <property type="entry name" value="DUF218"/>
</dbReference>
<dbReference type="Pfam" id="PF02698">
    <property type="entry name" value="DUF218"/>
    <property type="match status" value="1"/>
</dbReference>
<keyword evidence="1" id="KW-0472">Membrane</keyword>
<proteinExistence type="predicted"/>
<reference evidence="4" key="3">
    <citation type="submission" date="2023-04" db="EMBL/GenBank/DDBJ databases">
        <authorList>
            <person name="Wang Y."/>
        </authorList>
    </citation>
    <scope>NUCLEOTIDE SEQUENCE</scope>
    <source>
        <strain evidence="4">ZW18</strain>
    </source>
</reference>
<reference evidence="3 5" key="1">
    <citation type="submission" date="2016-10" db="EMBL/GenBank/DDBJ databases">
        <authorList>
            <person name="Varghese N."/>
            <person name="Submissions S."/>
        </authorList>
    </citation>
    <scope>NUCLEOTIDE SEQUENCE [LARGE SCALE GENOMIC DNA]</scope>
    <source>
        <strain evidence="3 5">ATCC 43761</strain>
    </source>
</reference>
<dbReference type="Gene3D" id="3.40.50.620">
    <property type="entry name" value="HUPs"/>
    <property type="match status" value="1"/>
</dbReference>
<dbReference type="Proteomes" id="UP000181860">
    <property type="component" value="Unassembled WGS sequence"/>
</dbReference>
<dbReference type="InterPro" id="IPR051599">
    <property type="entry name" value="Cell_Envelope_Assoc"/>
</dbReference>
<dbReference type="AlphaFoldDB" id="A0AAX3UCS2"/>
<evidence type="ECO:0000313" key="6">
    <source>
        <dbReference type="Proteomes" id="UP001242513"/>
    </source>
</evidence>
<sequence length="343" mass="39000">MPYPIIFSFLFFLVCLGIFIWILTHERRSLRAGVSLVITLFSFAFFDAVVLVNVADLDPHYKDWVLPLFVIVFALIAVGTVTFIITLIVMFLYDGIKIILKEGNRLTNYLSLCMGLAIIFFLFIYPIIGHATKNPWLTYPYVFLWLVIIYLVVIMMMYTLTSWINLINWRVPHLDYIVVLGAGIMGKKVTPLLAARISRGIEIYQENPGSKLIMSGGRGPGEDIPEAEAMAAYAEKLGIPKADIIIENKSRTTKENLQFSHKLMAPNSKFCLVTSSYHVYRALVLAKHQGLKCIGYGAKTKWYFTLNAFVREFIAYLVITKRMQMTVIGFFALMTIIAAAFHF</sequence>
<dbReference type="GO" id="GO:0005886">
    <property type="term" value="C:plasma membrane"/>
    <property type="evidence" value="ECO:0007669"/>
    <property type="project" value="TreeGrafter"/>
</dbReference>
<protein>
    <submittedName>
        <fullName evidence="3">Uncharacterized SAM-binding protein YcdF, DUF218 family</fullName>
    </submittedName>
    <submittedName>
        <fullName evidence="4">YdcF family protein</fullName>
    </submittedName>
</protein>
<evidence type="ECO:0000313" key="4">
    <source>
        <dbReference type="EMBL" id="WGO85441.1"/>
    </source>
</evidence>
<feature type="transmembrane region" description="Helical" evidence="1">
    <location>
        <begin position="106"/>
        <end position="128"/>
    </location>
</feature>
<feature type="transmembrane region" description="Helical" evidence="1">
    <location>
        <begin position="64"/>
        <end position="94"/>
    </location>
</feature>
<name>A0AAX3UCS2_9LACO</name>
<feature type="transmembrane region" description="Helical" evidence="1">
    <location>
        <begin position="140"/>
        <end position="160"/>
    </location>
</feature>
<keyword evidence="5" id="KW-1185">Reference proteome</keyword>
<dbReference type="EMBL" id="FMXC01000015">
    <property type="protein sequence ID" value="SDA57741.1"/>
    <property type="molecule type" value="Genomic_DNA"/>
</dbReference>
<feature type="domain" description="DUF218" evidence="2">
    <location>
        <begin position="175"/>
        <end position="313"/>
    </location>
</feature>
<evidence type="ECO:0000313" key="3">
    <source>
        <dbReference type="EMBL" id="SDA57741.1"/>
    </source>
</evidence>
<dbReference type="PANTHER" id="PTHR30336:SF4">
    <property type="entry name" value="ENVELOPE BIOGENESIS FACTOR ELYC"/>
    <property type="match status" value="1"/>
</dbReference>
<evidence type="ECO:0000259" key="2">
    <source>
        <dbReference type="Pfam" id="PF02698"/>
    </source>
</evidence>
<evidence type="ECO:0000256" key="1">
    <source>
        <dbReference type="SAM" id="Phobius"/>
    </source>
</evidence>
<keyword evidence="1" id="KW-0812">Transmembrane</keyword>
<keyword evidence="1" id="KW-1133">Transmembrane helix</keyword>
<dbReference type="Proteomes" id="UP001242513">
    <property type="component" value="Chromosome"/>
</dbReference>
<dbReference type="RefSeq" id="WP_013854876.1">
    <property type="nucleotide sequence ID" value="NZ_CP123735.1"/>
</dbReference>
<organism evidence="4 6">
    <name type="scientific">Lactobacillus kefiranofaciens</name>
    <dbReference type="NCBI Taxonomy" id="267818"/>
    <lineage>
        <taxon>Bacteria</taxon>
        <taxon>Bacillati</taxon>
        <taxon>Bacillota</taxon>
        <taxon>Bacilli</taxon>
        <taxon>Lactobacillales</taxon>
        <taxon>Lactobacillaceae</taxon>
        <taxon>Lactobacillus</taxon>
    </lineage>
</organism>
<dbReference type="InterPro" id="IPR014729">
    <property type="entry name" value="Rossmann-like_a/b/a_fold"/>
</dbReference>
<dbReference type="GO" id="GO:0000270">
    <property type="term" value="P:peptidoglycan metabolic process"/>
    <property type="evidence" value="ECO:0007669"/>
    <property type="project" value="TreeGrafter"/>
</dbReference>
<dbReference type="PANTHER" id="PTHR30336">
    <property type="entry name" value="INNER MEMBRANE PROTEIN, PROBABLE PERMEASE"/>
    <property type="match status" value="1"/>
</dbReference>
<evidence type="ECO:0000313" key="5">
    <source>
        <dbReference type="Proteomes" id="UP000181860"/>
    </source>
</evidence>
<gene>
    <name evidence="4" type="ORF">QEJ78_08725</name>
    <name evidence="3" type="ORF">SAMN02983011_01432</name>
</gene>
<dbReference type="EMBL" id="CP123735">
    <property type="protein sequence ID" value="WGO85441.1"/>
    <property type="molecule type" value="Genomic_DNA"/>
</dbReference>